<evidence type="ECO:0000256" key="4">
    <source>
        <dbReference type="ARBA" id="ARBA00022723"/>
    </source>
</evidence>
<feature type="non-terminal residue" evidence="6">
    <location>
        <position position="1"/>
    </location>
</feature>
<dbReference type="InterPro" id="IPR036396">
    <property type="entry name" value="Cyt_P450_sf"/>
</dbReference>
<evidence type="ECO:0000256" key="3">
    <source>
        <dbReference type="ARBA" id="ARBA00022617"/>
    </source>
</evidence>
<protein>
    <submittedName>
        <fullName evidence="6">Uncharacterized protein</fullName>
    </submittedName>
</protein>
<dbReference type="AlphaFoldDB" id="A0A9P0EQH1"/>
<keyword evidence="5" id="KW-0408">Iron</keyword>
<dbReference type="GO" id="GO:0016705">
    <property type="term" value="F:oxidoreductase activity, acting on paired donors, with incorporation or reduction of molecular oxygen"/>
    <property type="evidence" value="ECO:0007669"/>
    <property type="project" value="InterPro"/>
</dbReference>
<evidence type="ECO:0000256" key="1">
    <source>
        <dbReference type="ARBA" id="ARBA00001971"/>
    </source>
</evidence>
<dbReference type="GO" id="GO:0020037">
    <property type="term" value="F:heme binding"/>
    <property type="evidence" value="ECO:0007669"/>
    <property type="project" value="InterPro"/>
</dbReference>
<evidence type="ECO:0000313" key="7">
    <source>
        <dbReference type="Proteomes" id="UP000775872"/>
    </source>
</evidence>
<dbReference type="EMBL" id="CABFOC020000061">
    <property type="protein sequence ID" value="CAH0055823.1"/>
    <property type="molecule type" value="Genomic_DNA"/>
</dbReference>
<dbReference type="Proteomes" id="UP000775872">
    <property type="component" value="Unassembled WGS sequence"/>
</dbReference>
<evidence type="ECO:0000313" key="6">
    <source>
        <dbReference type="EMBL" id="CAH0055823.1"/>
    </source>
</evidence>
<name>A0A9P0EQH1_9HYPO</name>
<keyword evidence="7" id="KW-1185">Reference proteome</keyword>
<comment type="cofactor">
    <cofactor evidence="1">
        <name>heme</name>
        <dbReference type="ChEBI" id="CHEBI:30413"/>
    </cofactor>
</comment>
<proteinExistence type="inferred from homology"/>
<organism evidence="6 7">
    <name type="scientific">Clonostachys solani</name>
    <dbReference type="NCBI Taxonomy" id="160281"/>
    <lineage>
        <taxon>Eukaryota</taxon>
        <taxon>Fungi</taxon>
        <taxon>Dikarya</taxon>
        <taxon>Ascomycota</taxon>
        <taxon>Pezizomycotina</taxon>
        <taxon>Sordariomycetes</taxon>
        <taxon>Hypocreomycetidae</taxon>
        <taxon>Hypocreales</taxon>
        <taxon>Bionectriaceae</taxon>
        <taxon>Clonostachys</taxon>
    </lineage>
</organism>
<dbReference type="GO" id="GO:0005506">
    <property type="term" value="F:iron ion binding"/>
    <property type="evidence" value="ECO:0007669"/>
    <property type="project" value="InterPro"/>
</dbReference>
<dbReference type="PANTHER" id="PTHR24305:SF232">
    <property type="entry name" value="P450, PUTATIVE (EUROFUNG)-RELATED"/>
    <property type="match status" value="1"/>
</dbReference>
<gene>
    <name evidence="6" type="ORF">CSOL1703_00018081</name>
</gene>
<dbReference type="OrthoDB" id="10547194at2759"/>
<reference evidence="7" key="1">
    <citation type="submission" date="2019-06" db="EMBL/GenBank/DDBJ databases">
        <authorList>
            <person name="Broberg M."/>
        </authorList>
    </citation>
    <scope>NUCLEOTIDE SEQUENCE [LARGE SCALE GENOMIC DNA]</scope>
</reference>
<dbReference type="SUPFAM" id="SSF48264">
    <property type="entry name" value="Cytochrome P450"/>
    <property type="match status" value="1"/>
</dbReference>
<dbReference type="PANTHER" id="PTHR24305">
    <property type="entry name" value="CYTOCHROME P450"/>
    <property type="match status" value="1"/>
</dbReference>
<evidence type="ECO:0000256" key="5">
    <source>
        <dbReference type="ARBA" id="ARBA00023004"/>
    </source>
</evidence>
<dbReference type="InterPro" id="IPR001128">
    <property type="entry name" value="Cyt_P450"/>
</dbReference>
<dbReference type="GO" id="GO:0004497">
    <property type="term" value="F:monooxygenase activity"/>
    <property type="evidence" value="ECO:0007669"/>
    <property type="project" value="InterPro"/>
</dbReference>
<dbReference type="Gene3D" id="1.10.630.10">
    <property type="entry name" value="Cytochrome P450"/>
    <property type="match status" value="1"/>
</dbReference>
<sequence>FGIFYQILALFRRVEKTIRVDTYCCPWKAWQRVRLGPKAVSKSDPGYVTHLNGIIWGGSKLPFHITVQQTINKSRVPILNLFTSQDDTFHSKIFGAARNAHAMSTLVLLSPLSDKYHFLTNQSLKNPGLSSSTSPVAVFTRNRMLGRADPENLGDKEFGEVKAWRDFLSRFPEAHQKYSEFISNDRVLALTVANMLAGSDTIAITLRANFDYLMKNPADMSALLNNLSQEEDAGNFTREDGLLGWNQVRSLPCLNAVIKEALRCTLLKTRIKILKGRGRLDFHAKGSFIYWLSHLSHKYPRGKRLKGFVLQSGTVQRYHQQQFNPGFSATG</sequence>
<comment type="caution">
    <text evidence="6">The sequence shown here is derived from an EMBL/GenBank/DDBJ whole genome shotgun (WGS) entry which is preliminary data.</text>
</comment>
<keyword evidence="4" id="KW-0479">Metal-binding</keyword>
<keyword evidence="3" id="KW-0349">Heme</keyword>
<evidence type="ECO:0000256" key="2">
    <source>
        <dbReference type="ARBA" id="ARBA00010617"/>
    </source>
</evidence>
<dbReference type="InterPro" id="IPR050121">
    <property type="entry name" value="Cytochrome_P450_monoxygenase"/>
</dbReference>
<comment type="similarity">
    <text evidence="2">Belongs to the cytochrome P450 family.</text>
</comment>
<dbReference type="Pfam" id="PF00067">
    <property type="entry name" value="p450"/>
    <property type="match status" value="1"/>
</dbReference>
<reference evidence="6 7" key="2">
    <citation type="submission" date="2021-10" db="EMBL/GenBank/DDBJ databases">
        <authorList>
            <person name="Piombo E."/>
        </authorList>
    </citation>
    <scope>NUCLEOTIDE SEQUENCE [LARGE SCALE GENOMIC DNA]</scope>
</reference>
<accession>A0A9P0EQH1</accession>